<gene>
    <name evidence="11" type="ORF">OD355_00955</name>
</gene>
<dbReference type="GO" id="GO:0005886">
    <property type="term" value="C:plasma membrane"/>
    <property type="evidence" value="ECO:0007669"/>
    <property type="project" value="UniProtKB-SubCell"/>
</dbReference>
<proteinExistence type="predicted"/>
<dbReference type="Gene3D" id="1.20.1560.10">
    <property type="entry name" value="ABC transporter type 1, transmembrane domain"/>
    <property type="match status" value="1"/>
</dbReference>
<dbReference type="InterPro" id="IPR027417">
    <property type="entry name" value="P-loop_NTPase"/>
</dbReference>
<keyword evidence="7 8" id="KW-0472">Membrane</keyword>
<dbReference type="InterPro" id="IPR036640">
    <property type="entry name" value="ABC1_TM_sf"/>
</dbReference>
<evidence type="ECO:0000259" key="10">
    <source>
        <dbReference type="PROSITE" id="PS50929"/>
    </source>
</evidence>
<feature type="transmembrane region" description="Helical" evidence="8">
    <location>
        <begin position="27"/>
        <end position="45"/>
    </location>
</feature>
<evidence type="ECO:0000256" key="4">
    <source>
        <dbReference type="ARBA" id="ARBA00022741"/>
    </source>
</evidence>
<dbReference type="AlphaFoldDB" id="A0AAE3INR9"/>
<dbReference type="PANTHER" id="PTHR43394:SF1">
    <property type="entry name" value="ATP-BINDING CASSETTE SUB-FAMILY B MEMBER 10, MITOCHONDRIAL"/>
    <property type="match status" value="1"/>
</dbReference>
<feature type="transmembrane region" description="Helical" evidence="8">
    <location>
        <begin position="266"/>
        <end position="291"/>
    </location>
</feature>
<dbReference type="RefSeq" id="WP_263036565.1">
    <property type="nucleotide sequence ID" value="NZ_JAOTPL010000001.1"/>
</dbReference>
<evidence type="ECO:0000256" key="6">
    <source>
        <dbReference type="ARBA" id="ARBA00022989"/>
    </source>
</evidence>
<feature type="domain" description="ABC transmembrane type-1" evidence="10">
    <location>
        <begin position="31"/>
        <end position="326"/>
    </location>
</feature>
<accession>A0AAE3INR9</accession>
<evidence type="ECO:0000256" key="5">
    <source>
        <dbReference type="ARBA" id="ARBA00022840"/>
    </source>
</evidence>
<dbReference type="GO" id="GO:0016887">
    <property type="term" value="F:ATP hydrolysis activity"/>
    <property type="evidence" value="ECO:0007669"/>
    <property type="project" value="InterPro"/>
</dbReference>
<dbReference type="CDD" id="cd18544">
    <property type="entry name" value="ABC_6TM_TmrA_like"/>
    <property type="match status" value="1"/>
</dbReference>
<feature type="domain" description="ABC transporter" evidence="9">
    <location>
        <begin position="361"/>
        <end position="595"/>
    </location>
</feature>
<protein>
    <submittedName>
        <fullName evidence="11">ABC transporter ATP-binding protein/permease</fullName>
    </submittedName>
</protein>
<keyword evidence="4" id="KW-0547">Nucleotide-binding</keyword>
<dbReference type="SMART" id="SM00382">
    <property type="entry name" value="AAA"/>
    <property type="match status" value="1"/>
</dbReference>
<dbReference type="InterPro" id="IPR011527">
    <property type="entry name" value="ABC1_TM_dom"/>
</dbReference>
<evidence type="ECO:0000256" key="8">
    <source>
        <dbReference type="SAM" id="Phobius"/>
    </source>
</evidence>
<dbReference type="PANTHER" id="PTHR43394">
    <property type="entry name" value="ATP-DEPENDENT PERMEASE MDL1, MITOCHONDRIAL"/>
    <property type="match status" value="1"/>
</dbReference>
<dbReference type="InterPro" id="IPR003439">
    <property type="entry name" value="ABC_transporter-like_ATP-bd"/>
</dbReference>
<evidence type="ECO:0000313" key="12">
    <source>
        <dbReference type="Proteomes" id="UP001209317"/>
    </source>
</evidence>
<dbReference type="FunFam" id="3.40.50.300:FF:000287">
    <property type="entry name" value="Multidrug ABC transporter ATP-binding protein"/>
    <property type="match status" value="1"/>
</dbReference>
<dbReference type="PROSITE" id="PS50893">
    <property type="entry name" value="ABC_TRANSPORTER_2"/>
    <property type="match status" value="1"/>
</dbReference>
<keyword evidence="3 8" id="KW-0812">Transmembrane</keyword>
<keyword evidence="12" id="KW-1185">Reference proteome</keyword>
<dbReference type="InterPro" id="IPR003593">
    <property type="entry name" value="AAA+_ATPase"/>
</dbReference>
<feature type="transmembrane region" description="Helical" evidence="8">
    <location>
        <begin position="83"/>
        <end position="101"/>
    </location>
</feature>
<evidence type="ECO:0000256" key="1">
    <source>
        <dbReference type="ARBA" id="ARBA00004651"/>
    </source>
</evidence>
<dbReference type="Gene3D" id="3.40.50.300">
    <property type="entry name" value="P-loop containing nucleotide triphosphate hydrolases"/>
    <property type="match status" value="1"/>
</dbReference>
<dbReference type="Proteomes" id="UP001209317">
    <property type="component" value="Unassembled WGS sequence"/>
</dbReference>
<sequence>MGKDGTKVKISASLVRRLFSYVRPYRMHFYVSVLLSVVLAFFAPVRPLLIQRTIDKATGKMVDLPGFVKIFFTQEQMTDVTKFLVTITVFQLGFLILESILRFSFSFITSWLGQTVVRDLRKNIFDRIISLNLRQFDRTPIGTLTTRSVNDIESINNIFSDGFIPIIADMLSIVFTLFTMFYIDWRLTLIALIPFPLLIVATYFFKESVNKSFTMVRNAVASLNAFVQEHIAGMSVVQAFDAENSEGRKFRNINKVHRDANIRSNLAYSIFFPVVEIILAVSVGIVVWYVADKKLEAGLLVSFILYINQIFRPLRVIADKFNTIQMGMIAAERVFVVMDNEDSLPPPQPDAYAPDKIKGVVDFKHVSFAYVDDNYVLKDISFHIEQGEVVALVGHTGSGKSSIISLLNRLYEISEGEILVDGVNIKDYNVKNLRKNMGVVLQDVFLFSGSILENVTLRNPKISRERVEEVAKIIGVHDFIMQLPDNYDFNVRERGNTLSMGQRQLISFIRALLFDPAILILDEATSSVDSESEMLVQHAIDKLISDRTSIVIAHRLSTIRKADKIIVLDKGEIKEMGSHDELMELKGKYYNLYTMQLENRDAKVFSKKNKDQPEV</sequence>
<comment type="caution">
    <text evidence="11">The sequence shown here is derived from an EMBL/GenBank/DDBJ whole genome shotgun (WGS) entry which is preliminary data.</text>
</comment>
<evidence type="ECO:0000313" key="11">
    <source>
        <dbReference type="EMBL" id="MCU7693077.1"/>
    </source>
</evidence>
<keyword evidence="5 11" id="KW-0067">ATP-binding</keyword>
<feature type="transmembrane region" description="Helical" evidence="8">
    <location>
        <begin position="189"/>
        <end position="205"/>
    </location>
</feature>
<dbReference type="GO" id="GO:0015421">
    <property type="term" value="F:ABC-type oligopeptide transporter activity"/>
    <property type="evidence" value="ECO:0007669"/>
    <property type="project" value="TreeGrafter"/>
</dbReference>
<dbReference type="PROSITE" id="PS50929">
    <property type="entry name" value="ABC_TM1F"/>
    <property type="match status" value="1"/>
</dbReference>
<dbReference type="CDD" id="cd03254">
    <property type="entry name" value="ABCC_Glucan_exporter_like"/>
    <property type="match status" value="1"/>
</dbReference>
<keyword evidence="2" id="KW-0813">Transport</keyword>
<dbReference type="SUPFAM" id="SSF90123">
    <property type="entry name" value="ABC transporter transmembrane region"/>
    <property type="match status" value="1"/>
</dbReference>
<name>A0AAE3INR9_9BACT</name>
<evidence type="ECO:0000256" key="2">
    <source>
        <dbReference type="ARBA" id="ARBA00022448"/>
    </source>
</evidence>
<evidence type="ECO:0000256" key="7">
    <source>
        <dbReference type="ARBA" id="ARBA00023136"/>
    </source>
</evidence>
<organism evidence="11 12">
    <name type="scientific">Haoranjiania flava</name>
    <dbReference type="NCBI Taxonomy" id="1856322"/>
    <lineage>
        <taxon>Bacteria</taxon>
        <taxon>Pseudomonadati</taxon>
        <taxon>Bacteroidota</taxon>
        <taxon>Chitinophagia</taxon>
        <taxon>Chitinophagales</taxon>
        <taxon>Chitinophagaceae</taxon>
        <taxon>Haoranjiania</taxon>
    </lineage>
</organism>
<dbReference type="Pfam" id="PF00005">
    <property type="entry name" value="ABC_tran"/>
    <property type="match status" value="1"/>
</dbReference>
<dbReference type="SUPFAM" id="SSF52540">
    <property type="entry name" value="P-loop containing nucleoside triphosphate hydrolases"/>
    <property type="match status" value="1"/>
</dbReference>
<evidence type="ECO:0000256" key="3">
    <source>
        <dbReference type="ARBA" id="ARBA00022692"/>
    </source>
</evidence>
<reference evidence="11" key="1">
    <citation type="submission" date="2022-10" db="EMBL/GenBank/DDBJ databases">
        <authorList>
            <person name="Kim H.S."/>
            <person name="Kim J.-S."/>
            <person name="Suh M.K."/>
            <person name="Eom M.K."/>
            <person name="Lee J.-S."/>
        </authorList>
    </citation>
    <scope>NUCLEOTIDE SEQUENCE</scope>
    <source>
        <strain evidence="11">LIP-5</strain>
    </source>
</reference>
<evidence type="ECO:0000259" key="9">
    <source>
        <dbReference type="PROSITE" id="PS50893"/>
    </source>
</evidence>
<comment type="subcellular location">
    <subcellularLocation>
        <location evidence="1">Cell membrane</location>
        <topology evidence="1">Multi-pass membrane protein</topology>
    </subcellularLocation>
</comment>
<dbReference type="EMBL" id="JAOTPL010000001">
    <property type="protein sequence ID" value="MCU7693077.1"/>
    <property type="molecule type" value="Genomic_DNA"/>
</dbReference>
<keyword evidence="6 8" id="KW-1133">Transmembrane helix</keyword>
<dbReference type="Pfam" id="PF00664">
    <property type="entry name" value="ABC_membrane"/>
    <property type="match status" value="1"/>
</dbReference>
<dbReference type="InterPro" id="IPR039421">
    <property type="entry name" value="Type_1_exporter"/>
</dbReference>
<dbReference type="GO" id="GO:0005524">
    <property type="term" value="F:ATP binding"/>
    <property type="evidence" value="ECO:0007669"/>
    <property type="project" value="UniProtKB-KW"/>
</dbReference>